<evidence type="ECO:0000313" key="2">
    <source>
        <dbReference type="EMBL" id="MET7015246.1"/>
    </source>
</evidence>
<feature type="region of interest" description="Disordered" evidence="1">
    <location>
        <begin position="1"/>
        <end position="22"/>
    </location>
</feature>
<evidence type="ECO:0000313" key="3">
    <source>
        <dbReference type="Proteomes" id="UP001549691"/>
    </source>
</evidence>
<keyword evidence="3" id="KW-1185">Reference proteome</keyword>
<gene>
    <name evidence="2" type="ORF">ABXR19_13710</name>
</gene>
<comment type="caution">
    <text evidence="2">The sequence shown here is derived from an EMBL/GenBank/DDBJ whole genome shotgun (WGS) entry which is preliminary data.</text>
</comment>
<organism evidence="2 3">
    <name type="scientific">Uliginosibacterium flavum</name>
    <dbReference type="NCBI Taxonomy" id="1396831"/>
    <lineage>
        <taxon>Bacteria</taxon>
        <taxon>Pseudomonadati</taxon>
        <taxon>Pseudomonadota</taxon>
        <taxon>Betaproteobacteria</taxon>
        <taxon>Rhodocyclales</taxon>
        <taxon>Zoogloeaceae</taxon>
        <taxon>Uliginosibacterium</taxon>
    </lineage>
</organism>
<dbReference type="Proteomes" id="UP001549691">
    <property type="component" value="Unassembled WGS sequence"/>
</dbReference>
<proteinExistence type="predicted"/>
<dbReference type="RefSeq" id="WP_354601706.1">
    <property type="nucleotide sequence ID" value="NZ_JBEWZI010000014.1"/>
</dbReference>
<protein>
    <submittedName>
        <fullName evidence="2">Uncharacterized protein</fullName>
    </submittedName>
</protein>
<evidence type="ECO:0000256" key="1">
    <source>
        <dbReference type="SAM" id="MobiDB-lite"/>
    </source>
</evidence>
<dbReference type="EMBL" id="JBEWZI010000014">
    <property type="protein sequence ID" value="MET7015246.1"/>
    <property type="molecule type" value="Genomic_DNA"/>
</dbReference>
<accession>A0ABV2TMU7</accession>
<sequence length="64" mass="7286">MIAGSQHGDLTDIAEMTKRTPLHTSLKKRIQHAFARRHRAPQSPVCQYGHASKRQFECLYNLPG</sequence>
<name>A0ABV2TMU7_9RHOO</name>
<reference evidence="2 3" key="1">
    <citation type="submission" date="2024-07" db="EMBL/GenBank/DDBJ databases">
        <title>Uliginosibacterium flavum JJ3220;KACC:17644.</title>
        <authorList>
            <person name="Kim M.K."/>
        </authorList>
    </citation>
    <scope>NUCLEOTIDE SEQUENCE [LARGE SCALE GENOMIC DNA]</scope>
    <source>
        <strain evidence="2 3">KACC:17644</strain>
    </source>
</reference>